<name>A0A4D9D008_9STRA</name>
<dbReference type="Gene3D" id="1.25.40.570">
    <property type="match status" value="1"/>
</dbReference>
<keyword evidence="4" id="KW-1185">Reference proteome</keyword>
<evidence type="ECO:0000259" key="2">
    <source>
        <dbReference type="PROSITE" id="PS50250"/>
    </source>
</evidence>
<evidence type="ECO:0000313" key="4">
    <source>
        <dbReference type="Proteomes" id="UP000355283"/>
    </source>
</evidence>
<feature type="domain" description="PCI" evidence="2">
    <location>
        <begin position="259"/>
        <end position="421"/>
    </location>
</feature>
<dbReference type="PROSITE" id="PS50250">
    <property type="entry name" value="PCI"/>
    <property type="match status" value="1"/>
</dbReference>
<dbReference type="InterPro" id="IPR000717">
    <property type="entry name" value="PCI_dom"/>
</dbReference>
<dbReference type="InterPro" id="IPR050871">
    <property type="entry name" value="26S_Proteasome/COP9_Components"/>
</dbReference>
<dbReference type="SUPFAM" id="SSF46785">
    <property type="entry name" value="Winged helix' DNA-binding domain"/>
    <property type="match status" value="1"/>
</dbReference>
<feature type="region of interest" description="Disordered" evidence="1">
    <location>
        <begin position="1"/>
        <end position="32"/>
    </location>
</feature>
<feature type="compositionally biased region" description="Acidic residues" evidence="1">
    <location>
        <begin position="1"/>
        <end position="18"/>
    </location>
</feature>
<proteinExistence type="predicted"/>
<evidence type="ECO:0000313" key="3">
    <source>
        <dbReference type="EMBL" id="TFJ84991.1"/>
    </source>
</evidence>
<dbReference type="InterPro" id="IPR036390">
    <property type="entry name" value="WH_DNA-bd_sf"/>
</dbReference>
<dbReference type="EMBL" id="SDOX01000016">
    <property type="protein sequence ID" value="TFJ84991.1"/>
    <property type="molecule type" value="Genomic_DNA"/>
</dbReference>
<dbReference type="Proteomes" id="UP000355283">
    <property type="component" value="Unassembled WGS sequence"/>
</dbReference>
<gene>
    <name evidence="3" type="ORF">NSK_003416</name>
</gene>
<dbReference type="OrthoDB" id="194139at2759"/>
<dbReference type="Pfam" id="PF01399">
    <property type="entry name" value="PCI"/>
    <property type="match status" value="1"/>
</dbReference>
<sequence length="471" mass="52869">MSDDEGEVYAYSDDEGSDVDYAYGSDEDQDEQDHEIVNSYYEGEEFMQQNQLPEALEKMERVVGVAAERGGDDLRWCFKGLECIVMLLFKLGEPEKMLAAYERLLCYTSAVTRNESTDAINSVLDTISGATGSIVAQTYAKTLASTEGNERLHFTTMIRQAKAYLAQGDLKEVGRVIERLHQLCRNPDGSDDESKATYLMEVYALEISYCTHTCDMARMKEILPRTLKLNAAVSDPRIMGIIREEGGKLHMRQCQWSDAYSEFNEGFRAYQEAGNSRAKQCLKYAALSNILANSSINPFAATEAKVYQDDREVMAMMELRIAYDANDLPRFERTLEHKPNHILDDSFMAVYIEELRRRMREQVLLSITQPYSKMTLAHVAKELRLSREEIESLLVDLILDKRIKGQIDQIGGFVLLRPEGRSSSGKHAALARWADALQAGTGSGKCDEGEELLAAISSSLFAPFMSTTAAS</sequence>
<dbReference type="SMART" id="SM00088">
    <property type="entry name" value="PINT"/>
    <property type="match status" value="1"/>
</dbReference>
<evidence type="ECO:0000256" key="1">
    <source>
        <dbReference type="SAM" id="MobiDB-lite"/>
    </source>
</evidence>
<accession>A0A4D9D008</accession>
<comment type="caution">
    <text evidence="3">The sequence shown here is derived from an EMBL/GenBank/DDBJ whole genome shotgun (WGS) entry which is preliminary data.</text>
</comment>
<dbReference type="SMART" id="SM00753">
    <property type="entry name" value="PAM"/>
    <property type="match status" value="1"/>
</dbReference>
<reference evidence="3 4" key="1">
    <citation type="submission" date="2019-01" db="EMBL/GenBank/DDBJ databases">
        <title>Nuclear Genome Assembly of the Microalgal Biofuel strain Nannochloropsis salina CCMP1776.</title>
        <authorList>
            <person name="Hovde B."/>
        </authorList>
    </citation>
    <scope>NUCLEOTIDE SEQUENCE [LARGE SCALE GENOMIC DNA]</scope>
    <source>
        <strain evidence="3 4">CCMP1776</strain>
    </source>
</reference>
<dbReference type="AlphaFoldDB" id="A0A4D9D008"/>
<protein>
    <recommendedName>
        <fullName evidence="2">PCI domain-containing protein</fullName>
    </recommendedName>
</protein>
<organism evidence="3 4">
    <name type="scientific">Nannochloropsis salina CCMP1776</name>
    <dbReference type="NCBI Taxonomy" id="1027361"/>
    <lineage>
        <taxon>Eukaryota</taxon>
        <taxon>Sar</taxon>
        <taxon>Stramenopiles</taxon>
        <taxon>Ochrophyta</taxon>
        <taxon>Eustigmatophyceae</taxon>
        <taxon>Eustigmatales</taxon>
        <taxon>Monodopsidaceae</taxon>
        <taxon>Microchloropsis</taxon>
        <taxon>Microchloropsis salina</taxon>
    </lineage>
</organism>
<dbReference type="PANTHER" id="PTHR10678">
    <property type="entry name" value="26S PROTEASOME NON-ATPASE REGULATORY SUBUNIT 11/COP9 SIGNALOSOME COMPLEX SUBUNIT 2"/>
    <property type="match status" value="1"/>
</dbReference>